<dbReference type="eggNOG" id="ENOG502QR7E">
    <property type="taxonomic scope" value="Eukaryota"/>
</dbReference>
<evidence type="ECO:0000256" key="5">
    <source>
        <dbReference type="ARBA" id="ARBA00022527"/>
    </source>
</evidence>
<dbReference type="Proteomes" id="UP000006591">
    <property type="component" value="Chromosome 7"/>
</dbReference>
<keyword evidence="5" id="KW-0723">Serine/threonine-protein kinase</keyword>
<keyword evidence="9 22" id="KW-0812">Transmembrane</keyword>
<dbReference type="PROSITE" id="PS00107">
    <property type="entry name" value="PROTEIN_KINASE_ATP"/>
    <property type="match status" value="1"/>
</dbReference>
<dbReference type="AlphaFoldDB" id="A0A0E0HWD2"/>
<dbReference type="SUPFAM" id="SSF56112">
    <property type="entry name" value="Protein kinase-like (PK-like)"/>
    <property type="match status" value="2"/>
</dbReference>
<comment type="catalytic activity">
    <reaction evidence="19">
        <text>L-threonyl-[protein] + ATP = O-phospho-L-threonyl-[protein] + ADP + H(+)</text>
        <dbReference type="Rhea" id="RHEA:46608"/>
        <dbReference type="Rhea" id="RHEA-COMP:11060"/>
        <dbReference type="Rhea" id="RHEA-COMP:11605"/>
        <dbReference type="ChEBI" id="CHEBI:15378"/>
        <dbReference type="ChEBI" id="CHEBI:30013"/>
        <dbReference type="ChEBI" id="CHEBI:30616"/>
        <dbReference type="ChEBI" id="CHEBI:61977"/>
        <dbReference type="ChEBI" id="CHEBI:456216"/>
        <dbReference type="EC" id="2.7.11.1"/>
    </reaction>
</comment>
<comment type="subcellular location">
    <subcellularLocation>
        <location evidence="1">Cell membrane</location>
        <topology evidence="1">Single-pass membrane protein</topology>
    </subcellularLocation>
    <subcellularLocation>
        <location evidence="2">Membrane</location>
        <topology evidence="2">Single-pass type I membrane protein</topology>
    </subcellularLocation>
</comment>
<dbReference type="PROSITE" id="PS50011">
    <property type="entry name" value="PROTEIN_KINASE_DOM"/>
    <property type="match status" value="2"/>
</dbReference>
<evidence type="ECO:0000256" key="15">
    <source>
        <dbReference type="ARBA" id="ARBA00022989"/>
    </source>
</evidence>
<feature type="domain" description="Protein kinase" evidence="23">
    <location>
        <begin position="133"/>
        <end position="425"/>
    </location>
</feature>
<keyword evidence="4" id="KW-1003">Cell membrane</keyword>
<keyword evidence="25" id="KW-1185">Reference proteome</keyword>
<feature type="domain" description="Protein kinase" evidence="23">
    <location>
        <begin position="490"/>
        <end position="847"/>
    </location>
</feature>
<organism evidence="24">
    <name type="scientific">Oryza nivara</name>
    <name type="common">Indian wild rice</name>
    <name type="synonym">Oryza sativa f. spontanea</name>
    <dbReference type="NCBI Taxonomy" id="4536"/>
    <lineage>
        <taxon>Eukaryota</taxon>
        <taxon>Viridiplantae</taxon>
        <taxon>Streptophyta</taxon>
        <taxon>Embryophyta</taxon>
        <taxon>Tracheophyta</taxon>
        <taxon>Spermatophyta</taxon>
        <taxon>Magnoliopsida</taxon>
        <taxon>Liliopsida</taxon>
        <taxon>Poales</taxon>
        <taxon>Poaceae</taxon>
        <taxon>BOP clade</taxon>
        <taxon>Oryzoideae</taxon>
        <taxon>Oryzeae</taxon>
        <taxon>Oryzinae</taxon>
        <taxon>Oryza</taxon>
    </lineage>
</organism>
<keyword evidence="12 21" id="KW-0547">Nucleotide-binding</keyword>
<feature type="binding site" evidence="21">
    <location>
        <position position="161"/>
    </location>
    <ligand>
        <name>ATP</name>
        <dbReference type="ChEBI" id="CHEBI:30616"/>
    </ligand>
</feature>
<dbReference type="PROSITE" id="PS00108">
    <property type="entry name" value="PROTEIN_KINASE_ST"/>
    <property type="match status" value="2"/>
</dbReference>
<feature type="transmembrane region" description="Helical" evidence="22">
    <location>
        <begin position="460"/>
        <end position="487"/>
    </location>
</feature>
<keyword evidence="15 22" id="KW-1133">Transmembrane helix</keyword>
<evidence type="ECO:0000256" key="11">
    <source>
        <dbReference type="ARBA" id="ARBA00022737"/>
    </source>
</evidence>
<evidence type="ECO:0000256" key="21">
    <source>
        <dbReference type="PROSITE-ProRule" id="PRU10141"/>
    </source>
</evidence>
<dbReference type="FunFam" id="1.10.510.10:FF:000358">
    <property type="entry name" value="Putative leucine-rich repeat receptor-like serine/threonine-protein kinase"/>
    <property type="match status" value="1"/>
</dbReference>
<dbReference type="STRING" id="4536.A0A0E0HWD2"/>
<evidence type="ECO:0000259" key="23">
    <source>
        <dbReference type="PROSITE" id="PS50011"/>
    </source>
</evidence>
<evidence type="ECO:0000256" key="1">
    <source>
        <dbReference type="ARBA" id="ARBA00004162"/>
    </source>
</evidence>
<keyword evidence="6" id="KW-0597">Phosphoprotein</keyword>
<dbReference type="InterPro" id="IPR045874">
    <property type="entry name" value="LRK10/LRL21-25-like"/>
</dbReference>
<dbReference type="OMA" id="PCGARHK"/>
<evidence type="ECO:0000256" key="16">
    <source>
        <dbReference type="ARBA" id="ARBA00023136"/>
    </source>
</evidence>
<dbReference type="InterPro" id="IPR011009">
    <property type="entry name" value="Kinase-like_dom_sf"/>
</dbReference>
<dbReference type="GO" id="GO:0005886">
    <property type="term" value="C:plasma membrane"/>
    <property type="evidence" value="ECO:0007669"/>
    <property type="project" value="UniProtKB-SubCell"/>
</dbReference>
<evidence type="ECO:0000256" key="9">
    <source>
        <dbReference type="ARBA" id="ARBA00022692"/>
    </source>
</evidence>
<evidence type="ECO:0000256" key="14">
    <source>
        <dbReference type="ARBA" id="ARBA00022840"/>
    </source>
</evidence>
<evidence type="ECO:0000256" key="8">
    <source>
        <dbReference type="ARBA" id="ARBA00022679"/>
    </source>
</evidence>
<dbReference type="Gene3D" id="1.10.510.10">
    <property type="entry name" value="Transferase(Phosphotransferase) domain 1"/>
    <property type="match status" value="2"/>
</dbReference>
<proteinExistence type="predicted"/>
<keyword evidence="11" id="KW-0677">Repeat</keyword>
<evidence type="ECO:0000256" key="20">
    <source>
        <dbReference type="ARBA" id="ARBA00048679"/>
    </source>
</evidence>
<evidence type="ECO:0000256" key="12">
    <source>
        <dbReference type="ARBA" id="ARBA00022741"/>
    </source>
</evidence>
<dbReference type="Gramene" id="ONIVA07G00950.1">
    <property type="protein sequence ID" value="ONIVA07G00950.1"/>
    <property type="gene ID" value="ONIVA07G00950"/>
</dbReference>
<keyword evidence="17" id="KW-0675">Receptor</keyword>
<evidence type="ECO:0000256" key="10">
    <source>
        <dbReference type="ARBA" id="ARBA00022729"/>
    </source>
</evidence>
<evidence type="ECO:0000256" key="22">
    <source>
        <dbReference type="SAM" id="Phobius"/>
    </source>
</evidence>
<keyword evidence="18" id="KW-0325">Glycoprotein</keyword>
<evidence type="ECO:0000256" key="17">
    <source>
        <dbReference type="ARBA" id="ARBA00023170"/>
    </source>
</evidence>
<dbReference type="PANTHER" id="PTHR27009">
    <property type="entry name" value="RUST RESISTANCE KINASE LR10-RELATED"/>
    <property type="match status" value="1"/>
</dbReference>
<dbReference type="InterPro" id="IPR001245">
    <property type="entry name" value="Ser-Thr/Tyr_kinase_cat_dom"/>
</dbReference>
<dbReference type="EnsemblPlants" id="ONIVA07G00950.1">
    <property type="protein sequence ID" value="ONIVA07G00950.1"/>
    <property type="gene ID" value="ONIVA07G00950"/>
</dbReference>
<evidence type="ECO:0000256" key="2">
    <source>
        <dbReference type="ARBA" id="ARBA00004479"/>
    </source>
</evidence>
<dbReference type="EC" id="2.7.11.1" evidence="3"/>
<name>A0A0E0HWD2_ORYNI</name>
<keyword evidence="13" id="KW-0418">Kinase</keyword>
<dbReference type="InterPro" id="IPR000719">
    <property type="entry name" value="Prot_kinase_dom"/>
</dbReference>
<evidence type="ECO:0000313" key="25">
    <source>
        <dbReference type="Proteomes" id="UP000006591"/>
    </source>
</evidence>
<evidence type="ECO:0000256" key="13">
    <source>
        <dbReference type="ARBA" id="ARBA00022777"/>
    </source>
</evidence>
<dbReference type="GO" id="GO:0004674">
    <property type="term" value="F:protein serine/threonine kinase activity"/>
    <property type="evidence" value="ECO:0007669"/>
    <property type="project" value="UniProtKB-KW"/>
</dbReference>
<dbReference type="Pfam" id="PF07714">
    <property type="entry name" value="PK_Tyr_Ser-Thr"/>
    <property type="match status" value="2"/>
</dbReference>
<evidence type="ECO:0000256" key="4">
    <source>
        <dbReference type="ARBA" id="ARBA00022475"/>
    </source>
</evidence>
<accession>A0A0E0HWD2</accession>
<comment type="catalytic activity">
    <reaction evidence="20">
        <text>L-seryl-[protein] + ATP = O-phospho-L-seryl-[protein] + ADP + H(+)</text>
        <dbReference type="Rhea" id="RHEA:17989"/>
        <dbReference type="Rhea" id="RHEA-COMP:9863"/>
        <dbReference type="Rhea" id="RHEA-COMP:11604"/>
        <dbReference type="ChEBI" id="CHEBI:15378"/>
        <dbReference type="ChEBI" id="CHEBI:29999"/>
        <dbReference type="ChEBI" id="CHEBI:30616"/>
        <dbReference type="ChEBI" id="CHEBI:83421"/>
        <dbReference type="ChEBI" id="CHEBI:456216"/>
        <dbReference type="EC" id="2.7.11.1"/>
    </reaction>
</comment>
<keyword evidence="16 22" id="KW-0472">Membrane</keyword>
<evidence type="ECO:0000256" key="19">
    <source>
        <dbReference type="ARBA" id="ARBA00047899"/>
    </source>
</evidence>
<dbReference type="FunFam" id="1.10.510.10:FF:000537">
    <property type="entry name" value="Putative receptor-like protein kinase"/>
    <property type="match status" value="1"/>
</dbReference>
<keyword evidence="8" id="KW-0808">Transferase</keyword>
<reference evidence="24" key="2">
    <citation type="submission" date="2018-04" db="EMBL/GenBank/DDBJ databases">
        <title>OnivRS2 (Oryza nivara Reference Sequence Version 2).</title>
        <authorList>
            <person name="Zhang J."/>
            <person name="Kudrna D."/>
            <person name="Lee S."/>
            <person name="Talag J."/>
            <person name="Rajasekar S."/>
            <person name="Welchert J."/>
            <person name="Hsing Y.-I."/>
            <person name="Wing R.A."/>
        </authorList>
    </citation>
    <scope>NUCLEOTIDE SEQUENCE [LARGE SCALE GENOMIC DNA]</scope>
    <source>
        <strain evidence="24">SL10</strain>
    </source>
</reference>
<keyword evidence="14 21" id="KW-0067">ATP-binding</keyword>
<dbReference type="InterPro" id="IPR017441">
    <property type="entry name" value="Protein_kinase_ATP_BS"/>
</dbReference>
<evidence type="ECO:0000256" key="3">
    <source>
        <dbReference type="ARBA" id="ARBA00012513"/>
    </source>
</evidence>
<feature type="transmembrane region" description="Helical" evidence="22">
    <location>
        <begin position="48"/>
        <end position="71"/>
    </location>
</feature>
<dbReference type="Gene3D" id="3.30.200.20">
    <property type="entry name" value="Phosphorylase Kinase, domain 1"/>
    <property type="match status" value="2"/>
</dbReference>
<keyword evidence="7" id="KW-0433">Leucine-rich repeat</keyword>
<dbReference type="SMART" id="SM00220">
    <property type="entry name" value="S_TKc"/>
    <property type="match status" value="2"/>
</dbReference>
<evidence type="ECO:0000256" key="7">
    <source>
        <dbReference type="ARBA" id="ARBA00022614"/>
    </source>
</evidence>
<reference evidence="24" key="1">
    <citation type="submission" date="2015-04" db="UniProtKB">
        <authorList>
            <consortium name="EnsemblPlants"/>
        </authorList>
    </citation>
    <scope>IDENTIFICATION</scope>
    <source>
        <strain evidence="24">SL10</strain>
    </source>
</reference>
<protein>
    <recommendedName>
        <fullName evidence="3">non-specific serine/threonine protein kinase</fullName>
        <ecNumber evidence="3">2.7.11.1</ecNumber>
    </recommendedName>
</protein>
<sequence length="889" mass="96968">MAPPPSLAWIPNILLPTVIHYSSTNMSANPNQSFDDFNKQASSNFNSFLAIVVVLSVVSIAGSVAIVYLVYRCVKKNGLPAVNINTNPTAAAAMYAVVPDSQIRDATVERFLKEIAGEKPIRFTAQQLAGFTNNYSARLGAGGFGTVYKGMLPNGLTVAVKRLHVGGHGDGWSTSQEQFMAEVGSVGRIHHINLVRLFGFCFDADVRALVYEYMDNGALDAYLFDRSRAVPVATRRAIAVGVARGLRYLHEECQHKIVHYDIKPGNVLLDGGLTPKVADFGLARLASRGDTHVSVSGMRGTPGYAAPEMWMQAGVTEKCDVYSFGVHLFEIVRRRRNLDDGGAPGSQQQWFPMLAWSKHEAGHLAEAIEGCDAMDKQERETVERMCKVAFWCVQQQPEARPPMSAVVRMLEGEVDIDAPPVNPFQHLVASPAAALRFARPCGARHKAVTLHMLSSKHQDYITCFMASPAVYVIATIIFVVAFAALLVKVYRGAESCGAAVAAEMKATAHYAVVPDAAMRSATVERFLWEMAHEKPIRFTPRQLAGFTRGYSAPAASGRCTAARSPTASPWPSRRRSEEQFMAEVGTIGRTHHINLVRLFGFCYDAAVRALVYEYMGNGALDAYLFDRSRDVGVPARRAIAIGVARGLRYLHEECEHKIVHYDIKPGNVLLDGGMTPKVADFGLARLVNRGDTHVSVSGMRGTPGYAAPETLMQSGVTEKCDVYSFGMLLLEIVGRRRNFDEAAPESQQWWPMEAWARYERGELMMVDDAAAAINHPSGEICSGSDGEAVVTVAEADDELRCKEAVVRMYQVAFWCVQQRPEERPPMGAVVKMLEGEMDVAPPVNPFLHLMAAPAPVPNPWATTTTTASSGNAVSENVVVSHGSDGIVSL</sequence>
<dbReference type="HOGENOM" id="CLU_007581_0_0_1"/>
<evidence type="ECO:0000256" key="6">
    <source>
        <dbReference type="ARBA" id="ARBA00022553"/>
    </source>
</evidence>
<evidence type="ECO:0000313" key="24">
    <source>
        <dbReference type="EnsemblPlants" id="ONIVA07G00950.1"/>
    </source>
</evidence>
<dbReference type="FunFam" id="3.30.200.20:FF:000178">
    <property type="entry name" value="serine/threonine-protein kinase PBS1-like"/>
    <property type="match status" value="1"/>
</dbReference>
<evidence type="ECO:0000256" key="18">
    <source>
        <dbReference type="ARBA" id="ARBA00023180"/>
    </source>
</evidence>
<keyword evidence="10" id="KW-0732">Signal</keyword>
<dbReference type="InterPro" id="IPR008271">
    <property type="entry name" value="Ser/Thr_kinase_AS"/>
</dbReference>
<dbReference type="GO" id="GO:0005524">
    <property type="term" value="F:ATP binding"/>
    <property type="evidence" value="ECO:0007669"/>
    <property type="project" value="UniProtKB-UniRule"/>
</dbReference>